<dbReference type="CDD" id="cd14014">
    <property type="entry name" value="STKc_PknB_like"/>
    <property type="match status" value="1"/>
</dbReference>
<dbReference type="eggNOG" id="COG0515">
    <property type="taxonomic scope" value="Bacteria"/>
</dbReference>
<protein>
    <submittedName>
        <fullName evidence="8">Protein kinase</fullName>
        <ecNumber evidence="8">2.7.11.1</ecNumber>
    </submittedName>
</protein>
<dbReference type="SUPFAM" id="SSF56112">
    <property type="entry name" value="Protein kinase-like (PK-like)"/>
    <property type="match status" value="1"/>
</dbReference>
<accession>A9GQ42</accession>
<evidence type="ECO:0000313" key="8">
    <source>
        <dbReference type="EMBL" id="CAN96844.1"/>
    </source>
</evidence>
<evidence type="ECO:0000256" key="5">
    <source>
        <dbReference type="PROSITE-ProRule" id="PRU10141"/>
    </source>
</evidence>
<dbReference type="Pfam" id="PF00069">
    <property type="entry name" value="Pkinase"/>
    <property type="match status" value="1"/>
</dbReference>
<dbReference type="HOGENOM" id="CLU_314930_0_0_7"/>
<dbReference type="EC" id="2.7.11.1" evidence="8"/>
<feature type="domain" description="Protein kinase" evidence="7">
    <location>
        <begin position="62"/>
        <end position="331"/>
    </location>
</feature>
<dbReference type="Proteomes" id="UP000002139">
    <property type="component" value="Chromosome"/>
</dbReference>
<evidence type="ECO:0000256" key="4">
    <source>
        <dbReference type="ARBA" id="ARBA00022840"/>
    </source>
</evidence>
<dbReference type="PANTHER" id="PTHR43289">
    <property type="entry name" value="MITOGEN-ACTIVATED PROTEIN KINASE KINASE KINASE 20-RELATED"/>
    <property type="match status" value="1"/>
</dbReference>
<keyword evidence="3 8" id="KW-0418">Kinase</keyword>
<name>A9GQ42_SORC5</name>
<evidence type="ECO:0000256" key="1">
    <source>
        <dbReference type="ARBA" id="ARBA00022679"/>
    </source>
</evidence>
<dbReference type="OrthoDB" id="5502340at2"/>
<evidence type="ECO:0000256" key="3">
    <source>
        <dbReference type="ARBA" id="ARBA00022777"/>
    </source>
</evidence>
<feature type="region of interest" description="Disordered" evidence="6">
    <location>
        <begin position="1"/>
        <end position="52"/>
    </location>
</feature>
<reference evidence="8 9" key="1">
    <citation type="journal article" date="2007" name="Nat. Biotechnol.">
        <title>Complete genome sequence of the myxobacterium Sorangium cellulosum.</title>
        <authorList>
            <person name="Schneiker S."/>
            <person name="Perlova O."/>
            <person name="Kaiser O."/>
            <person name="Gerth K."/>
            <person name="Alici A."/>
            <person name="Altmeyer M.O."/>
            <person name="Bartels D."/>
            <person name="Bekel T."/>
            <person name="Beyer S."/>
            <person name="Bode E."/>
            <person name="Bode H.B."/>
            <person name="Bolten C.J."/>
            <person name="Choudhuri J.V."/>
            <person name="Doss S."/>
            <person name="Elnakady Y.A."/>
            <person name="Frank B."/>
            <person name="Gaigalat L."/>
            <person name="Goesmann A."/>
            <person name="Groeger C."/>
            <person name="Gross F."/>
            <person name="Jelsbak L."/>
            <person name="Jelsbak L."/>
            <person name="Kalinowski J."/>
            <person name="Kegler C."/>
            <person name="Knauber T."/>
            <person name="Konietzny S."/>
            <person name="Kopp M."/>
            <person name="Krause L."/>
            <person name="Krug D."/>
            <person name="Linke B."/>
            <person name="Mahmud T."/>
            <person name="Martinez-Arias R."/>
            <person name="McHardy A.C."/>
            <person name="Merai M."/>
            <person name="Meyer F."/>
            <person name="Mormann S."/>
            <person name="Munoz-Dorado J."/>
            <person name="Perez J."/>
            <person name="Pradella S."/>
            <person name="Rachid S."/>
            <person name="Raddatz G."/>
            <person name="Rosenau F."/>
            <person name="Rueckert C."/>
            <person name="Sasse F."/>
            <person name="Scharfe M."/>
            <person name="Schuster S.C."/>
            <person name="Suen G."/>
            <person name="Treuner-Lange A."/>
            <person name="Velicer G.J."/>
            <person name="Vorholter F.-J."/>
            <person name="Weissman K.J."/>
            <person name="Welch R.D."/>
            <person name="Wenzel S.C."/>
            <person name="Whitworth D.E."/>
            <person name="Wilhelm S."/>
            <person name="Wittmann C."/>
            <person name="Bloecker H."/>
            <person name="Puehler A."/>
            <person name="Mueller R."/>
        </authorList>
    </citation>
    <scope>NUCLEOTIDE SEQUENCE [LARGE SCALE GENOMIC DNA]</scope>
    <source>
        <strain evidence="9">So ce56</strain>
    </source>
</reference>
<dbReference type="GO" id="GO:0004674">
    <property type="term" value="F:protein serine/threonine kinase activity"/>
    <property type="evidence" value="ECO:0007669"/>
    <property type="project" value="UniProtKB-EC"/>
</dbReference>
<gene>
    <name evidence="8" type="ordered locus">sce6675</name>
</gene>
<dbReference type="EMBL" id="AM746676">
    <property type="protein sequence ID" value="CAN96844.1"/>
    <property type="molecule type" value="Genomic_DNA"/>
</dbReference>
<dbReference type="SMART" id="SM00220">
    <property type="entry name" value="S_TKc"/>
    <property type="match status" value="1"/>
</dbReference>
<dbReference type="GO" id="GO:0005524">
    <property type="term" value="F:ATP binding"/>
    <property type="evidence" value="ECO:0007669"/>
    <property type="project" value="UniProtKB-UniRule"/>
</dbReference>
<feature type="compositionally biased region" description="Acidic residues" evidence="6">
    <location>
        <begin position="28"/>
        <end position="43"/>
    </location>
</feature>
<feature type="binding site" evidence="5">
    <location>
        <position position="91"/>
    </location>
    <ligand>
        <name>ATP</name>
        <dbReference type="ChEBI" id="CHEBI:30616"/>
    </ligand>
</feature>
<keyword evidence="1 8" id="KW-0808">Transferase</keyword>
<sequence length="928" mass="99535">MRIASRADLTQGLEATQPTAGKDAPPGEGDERDERGEGDERDERDERARPTWRPGAVVAGRYRLERLLGEGGMGVIWAASHTLTGKPFALKFVKGGAVRGVVGMRLLREAKLASSVRHPNVVEVHDVEIEGGAPVMVMELLSGESLASRLRREPRLPLGEVASIFLPVISAVGTAHALGIVHRDLKPENIFLVDGSSERVKVLDFGIAKLTATSGQDAQTTGLTESGTRLGTPCYMSPEQTFGDRQIDHRTDNWSLGLILYECLSGVLPTRADNAGQVFKIIVTGAIPPLEKVAPDVPRELARVVGRLLSTDRQARLSDLSEVARALAPFAQGAAPSFGAPEPPALGISEPPRAPGGEAADGDVVDPLAATERLGAAARRDELRSTGRRLGLRAAAWKIGLAMALAAVIAGALALRGGPRPVGATTVPGPRSIPTALALYSAALKAAGDANEGKAVDGLRQAISVDDSFAEAHLRLAIYAPEPAEARDHYRRAEELSAALDPRDRALLAAVEPALGRDLADSARCAERLTALTARHPYDRDAELLALLARCALRSDVHTSVAAARRVIAIDPEYAQGWATLAQSLWQLGSFNDSAAALDRCLAISPTAASCYEIRSEHHSALGRCADVEEDLWLTRPTTSGRGRLIFRRLAWSSYAQGRSLDAVREAMRQSRVSLPHKERRFTALLDESNLNAIQGNFSQAEGQLRQARMYISADSRGHADVVRALIDVCLETDRRREAADIAKTCLDNYSACAGGSPDLLRVMLHAGLISRAEFQEKVAELLSPSSVQGAADPARSAVVQAYARWIEHPEEAAEAVPVLPMTALMSNQVGQEVQADVGAVFYLAGMPLHAIPTLRKAVTTCDMLGWPVRYVRSFWFLGQALEQMGEISGACEAYASVIDRWGNASPRSVTAEQARARMKAIACRPVE</sequence>
<dbReference type="InterPro" id="IPR017441">
    <property type="entry name" value="Protein_kinase_ATP_BS"/>
</dbReference>
<dbReference type="Gene3D" id="3.30.200.20">
    <property type="entry name" value="Phosphorylase Kinase, domain 1"/>
    <property type="match status" value="1"/>
</dbReference>
<dbReference type="SMART" id="SM00028">
    <property type="entry name" value="TPR"/>
    <property type="match status" value="3"/>
</dbReference>
<dbReference type="KEGG" id="scl:sce6675"/>
<dbReference type="InterPro" id="IPR011990">
    <property type="entry name" value="TPR-like_helical_dom_sf"/>
</dbReference>
<keyword evidence="2 5" id="KW-0547">Nucleotide-binding</keyword>
<dbReference type="PROSITE" id="PS50011">
    <property type="entry name" value="PROTEIN_KINASE_DOM"/>
    <property type="match status" value="1"/>
</dbReference>
<keyword evidence="4 5" id="KW-0067">ATP-binding</keyword>
<organism evidence="8 9">
    <name type="scientific">Sorangium cellulosum (strain So ce56)</name>
    <name type="common">Polyangium cellulosum (strain So ce56)</name>
    <dbReference type="NCBI Taxonomy" id="448385"/>
    <lineage>
        <taxon>Bacteria</taxon>
        <taxon>Pseudomonadati</taxon>
        <taxon>Myxococcota</taxon>
        <taxon>Polyangia</taxon>
        <taxon>Polyangiales</taxon>
        <taxon>Polyangiaceae</taxon>
        <taxon>Sorangium</taxon>
    </lineage>
</organism>
<proteinExistence type="predicted"/>
<dbReference type="InterPro" id="IPR011009">
    <property type="entry name" value="Kinase-like_dom_sf"/>
</dbReference>
<dbReference type="SUPFAM" id="SSF48452">
    <property type="entry name" value="TPR-like"/>
    <property type="match status" value="1"/>
</dbReference>
<dbReference type="InterPro" id="IPR019734">
    <property type="entry name" value="TPR_rpt"/>
</dbReference>
<dbReference type="InterPro" id="IPR000719">
    <property type="entry name" value="Prot_kinase_dom"/>
</dbReference>
<dbReference type="Gene3D" id="1.10.510.10">
    <property type="entry name" value="Transferase(Phosphotransferase) domain 1"/>
    <property type="match status" value="1"/>
</dbReference>
<dbReference type="PROSITE" id="PS00107">
    <property type="entry name" value="PROTEIN_KINASE_ATP"/>
    <property type="match status" value="1"/>
</dbReference>
<dbReference type="InterPro" id="IPR008271">
    <property type="entry name" value="Ser/Thr_kinase_AS"/>
</dbReference>
<evidence type="ECO:0000256" key="6">
    <source>
        <dbReference type="SAM" id="MobiDB-lite"/>
    </source>
</evidence>
<dbReference type="BioCyc" id="SCEL448385:SCE_RS49605-MONOMER"/>
<evidence type="ECO:0000256" key="2">
    <source>
        <dbReference type="ARBA" id="ARBA00022741"/>
    </source>
</evidence>
<dbReference type="PANTHER" id="PTHR43289:SF34">
    <property type="entry name" value="SERINE_THREONINE-PROTEIN KINASE YBDM-RELATED"/>
    <property type="match status" value="1"/>
</dbReference>
<dbReference type="RefSeq" id="WP_012239286.1">
    <property type="nucleotide sequence ID" value="NC_010162.1"/>
</dbReference>
<keyword evidence="9" id="KW-1185">Reference proteome</keyword>
<evidence type="ECO:0000259" key="7">
    <source>
        <dbReference type="PROSITE" id="PS50011"/>
    </source>
</evidence>
<feature type="region of interest" description="Disordered" evidence="6">
    <location>
        <begin position="334"/>
        <end position="363"/>
    </location>
</feature>
<evidence type="ECO:0000313" key="9">
    <source>
        <dbReference type="Proteomes" id="UP000002139"/>
    </source>
</evidence>
<dbReference type="PROSITE" id="PS00108">
    <property type="entry name" value="PROTEIN_KINASE_ST"/>
    <property type="match status" value="1"/>
</dbReference>
<dbReference type="Gene3D" id="1.25.40.10">
    <property type="entry name" value="Tetratricopeptide repeat domain"/>
    <property type="match status" value="1"/>
</dbReference>
<dbReference type="AlphaFoldDB" id="A9GQ42"/>